<sequence length="89" mass="10632">MEVLKECIEEPVPVRRYPERKYNIPQFLSENYVFFVSTFTGILTPACYTEAMRSFELKSWERAMIEELQSCEENGTWEWNITSKKSTYT</sequence>
<dbReference type="Proteomes" id="UP000807504">
    <property type="component" value="Unassembled WGS sequence"/>
</dbReference>
<reference evidence="1" key="2">
    <citation type="submission" date="2020-06" db="EMBL/GenBank/DDBJ databases">
        <authorList>
            <person name="Sheffer M."/>
        </authorList>
    </citation>
    <scope>NUCLEOTIDE SEQUENCE</scope>
</reference>
<dbReference type="AlphaFoldDB" id="A0A8T0FGP9"/>
<organism evidence="1 2">
    <name type="scientific">Argiope bruennichi</name>
    <name type="common">Wasp spider</name>
    <name type="synonym">Aranea bruennichi</name>
    <dbReference type="NCBI Taxonomy" id="94029"/>
    <lineage>
        <taxon>Eukaryota</taxon>
        <taxon>Metazoa</taxon>
        <taxon>Ecdysozoa</taxon>
        <taxon>Arthropoda</taxon>
        <taxon>Chelicerata</taxon>
        <taxon>Arachnida</taxon>
        <taxon>Araneae</taxon>
        <taxon>Araneomorphae</taxon>
        <taxon>Entelegynae</taxon>
        <taxon>Araneoidea</taxon>
        <taxon>Araneidae</taxon>
        <taxon>Argiope</taxon>
    </lineage>
</organism>
<dbReference type="EMBL" id="JABXBU010000015">
    <property type="protein sequence ID" value="KAF8788043.1"/>
    <property type="molecule type" value="Genomic_DNA"/>
</dbReference>
<comment type="caution">
    <text evidence="1">The sequence shown here is derived from an EMBL/GenBank/DDBJ whole genome shotgun (WGS) entry which is preliminary data.</text>
</comment>
<name>A0A8T0FGP9_ARGBR</name>
<evidence type="ECO:0000313" key="1">
    <source>
        <dbReference type="EMBL" id="KAF8788043.1"/>
    </source>
</evidence>
<gene>
    <name evidence="1" type="ORF">HNY73_009580</name>
</gene>
<accession>A0A8T0FGP9</accession>
<reference evidence="1" key="1">
    <citation type="journal article" date="2020" name="bioRxiv">
        <title>Chromosome-level reference genome of the European wasp spider Argiope bruennichi: a resource for studies on range expansion and evolutionary adaptation.</title>
        <authorList>
            <person name="Sheffer M.M."/>
            <person name="Hoppe A."/>
            <person name="Krehenwinkel H."/>
            <person name="Uhl G."/>
            <person name="Kuss A.W."/>
            <person name="Jensen L."/>
            <person name="Jensen C."/>
            <person name="Gillespie R.G."/>
            <person name="Hoff K.J."/>
            <person name="Prost S."/>
        </authorList>
    </citation>
    <scope>NUCLEOTIDE SEQUENCE</scope>
</reference>
<protein>
    <submittedName>
        <fullName evidence="1">Uncharacterized protein</fullName>
    </submittedName>
</protein>
<keyword evidence="2" id="KW-1185">Reference proteome</keyword>
<evidence type="ECO:0000313" key="2">
    <source>
        <dbReference type="Proteomes" id="UP000807504"/>
    </source>
</evidence>
<proteinExistence type="predicted"/>